<dbReference type="Pfam" id="PF02627">
    <property type="entry name" value="CMD"/>
    <property type="match status" value="1"/>
</dbReference>
<accession>A0A1E4TSX9</accession>
<dbReference type="GO" id="GO:0051920">
    <property type="term" value="F:peroxiredoxin activity"/>
    <property type="evidence" value="ECO:0007669"/>
    <property type="project" value="InterPro"/>
</dbReference>
<dbReference type="PANTHER" id="PTHR28180">
    <property type="entry name" value="CONSERVED MITOCHONDRIAL PROTEIN-RELATED"/>
    <property type="match status" value="1"/>
</dbReference>
<dbReference type="EMBL" id="KV454015">
    <property type="protein sequence ID" value="ODV94846.1"/>
    <property type="molecule type" value="Genomic_DNA"/>
</dbReference>
<gene>
    <name evidence="2" type="ORF">PACTADRAFT_3735</name>
</gene>
<name>A0A1E4TSX9_PACTA</name>
<dbReference type="Gene3D" id="1.20.1290.10">
    <property type="entry name" value="AhpD-like"/>
    <property type="match status" value="1"/>
</dbReference>
<sequence length="282" mass="32299">MTLVTAERLVKLSQYKHLQNSWYYIAATALATCNQPEEISKIYHMALQMTKKDFIANVDTANEAIEFGMKVREINARNYVRTRKYQLDVPIFDLSNTISKPNFNAKLITLKTKEALLKSVPIGGLPKFINAMIDFHNSVPENLLYDKGYESCRSFIIKADSIKKEREKGQDLWNLVYGKIAQKVASNISYSSKDLWEFILYHVYSSLLSYDKYLAKNETSLVLIACLIPQDVNPQLKGHLRGALNTGCTREQIESARDMTIEICQWCGVKWKDEVANLKPKL</sequence>
<protein>
    <recommendedName>
        <fullName evidence="1">Carboxymuconolactone decarboxylase-like domain-containing protein</fullName>
    </recommendedName>
</protein>
<feature type="domain" description="Carboxymuconolactone decarboxylase-like" evidence="1">
    <location>
        <begin position="211"/>
        <end position="270"/>
    </location>
</feature>
<dbReference type="STRING" id="669874.A0A1E4TSX9"/>
<dbReference type="InterPro" id="IPR029032">
    <property type="entry name" value="AhpD-like"/>
</dbReference>
<proteinExistence type="predicted"/>
<dbReference type="Proteomes" id="UP000094236">
    <property type="component" value="Unassembled WGS sequence"/>
</dbReference>
<organism evidence="2 3">
    <name type="scientific">Pachysolen tannophilus NRRL Y-2460</name>
    <dbReference type="NCBI Taxonomy" id="669874"/>
    <lineage>
        <taxon>Eukaryota</taxon>
        <taxon>Fungi</taxon>
        <taxon>Dikarya</taxon>
        <taxon>Ascomycota</taxon>
        <taxon>Saccharomycotina</taxon>
        <taxon>Pichiomycetes</taxon>
        <taxon>Pachysolenaceae</taxon>
        <taxon>Pachysolen</taxon>
    </lineage>
</organism>
<dbReference type="InterPro" id="IPR003779">
    <property type="entry name" value="CMD-like"/>
</dbReference>
<evidence type="ECO:0000259" key="1">
    <source>
        <dbReference type="Pfam" id="PF02627"/>
    </source>
</evidence>
<dbReference type="OrthoDB" id="5537330at2759"/>
<dbReference type="SUPFAM" id="SSF69118">
    <property type="entry name" value="AhpD-like"/>
    <property type="match status" value="1"/>
</dbReference>
<dbReference type="AlphaFoldDB" id="A0A1E4TSX9"/>
<reference evidence="3" key="1">
    <citation type="submission" date="2016-05" db="EMBL/GenBank/DDBJ databases">
        <title>Comparative genomics of biotechnologically important yeasts.</title>
        <authorList>
            <consortium name="DOE Joint Genome Institute"/>
            <person name="Riley R."/>
            <person name="Haridas S."/>
            <person name="Wolfe K.H."/>
            <person name="Lopes M.R."/>
            <person name="Hittinger C.T."/>
            <person name="Goker M."/>
            <person name="Salamov A."/>
            <person name="Wisecaver J."/>
            <person name="Long T.M."/>
            <person name="Aerts A.L."/>
            <person name="Barry K."/>
            <person name="Choi C."/>
            <person name="Clum A."/>
            <person name="Coughlan A.Y."/>
            <person name="Deshpande S."/>
            <person name="Douglass A.P."/>
            <person name="Hanson S.J."/>
            <person name="Klenk H.-P."/>
            <person name="Labutti K."/>
            <person name="Lapidus A."/>
            <person name="Lindquist E."/>
            <person name="Lipzen A."/>
            <person name="Meier-Kolthoff J.P."/>
            <person name="Ohm R.A."/>
            <person name="Otillar R.P."/>
            <person name="Pangilinan J."/>
            <person name="Peng Y."/>
            <person name="Rokas A."/>
            <person name="Rosa C.A."/>
            <person name="Scheuner C."/>
            <person name="Sibirny A.A."/>
            <person name="Slot J.C."/>
            <person name="Stielow J.B."/>
            <person name="Sun H."/>
            <person name="Kurtzman C.P."/>
            <person name="Blackwell M."/>
            <person name="Grigoriev I.V."/>
            <person name="Jeffries T.W."/>
        </authorList>
    </citation>
    <scope>NUCLEOTIDE SEQUENCE [LARGE SCALE GENOMIC DNA]</scope>
    <source>
        <strain evidence="3">NRRL Y-2460</strain>
    </source>
</reference>
<evidence type="ECO:0000313" key="3">
    <source>
        <dbReference type="Proteomes" id="UP000094236"/>
    </source>
</evidence>
<dbReference type="InterPro" id="IPR052999">
    <property type="entry name" value="PTS1_Protein"/>
</dbReference>
<evidence type="ECO:0000313" key="2">
    <source>
        <dbReference type="EMBL" id="ODV94846.1"/>
    </source>
</evidence>
<keyword evidence="3" id="KW-1185">Reference proteome</keyword>
<dbReference type="GO" id="GO:0005777">
    <property type="term" value="C:peroxisome"/>
    <property type="evidence" value="ECO:0007669"/>
    <property type="project" value="EnsemblFungi"/>
</dbReference>
<dbReference type="PANTHER" id="PTHR28180:SF2">
    <property type="entry name" value="PEROXISOMAL PROTEIN 2"/>
    <property type="match status" value="1"/>
</dbReference>